<dbReference type="AlphaFoldDB" id="A0A9Q0QK63"/>
<accession>A0A9Q0QK63</accession>
<reference evidence="1" key="2">
    <citation type="journal article" date="2023" name="Int. J. Mol. Sci.">
        <title>De Novo Assembly and Annotation of 11 Diverse Shrub Willow (Salix) Genomes Reveals Novel Gene Organization in Sex-Linked Regions.</title>
        <authorList>
            <person name="Hyden B."/>
            <person name="Feng K."/>
            <person name="Yates T.B."/>
            <person name="Jawdy S."/>
            <person name="Cereghino C."/>
            <person name="Smart L.B."/>
            <person name="Muchero W."/>
        </authorList>
    </citation>
    <scope>NUCLEOTIDE SEQUENCE [LARGE SCALE GENOMIC DNA]</scope>
    <source>
        <tissue evidence="1">Shoot tip</tissue>
    </source>
</reference>
<sequence length="128" mass="14144">MAPLVTKDHTMSLHWSSVSALYFDDPWRTTHPRHSHLAPGSMSGNVAKVICQPFKETFPDVKARKVSPQIGPCPTESIYGSSWFIMHEHVMVQVVTVKKYPPLKNETTIGSVFFDGSPQVVANGHGGK</sequence>
<organism evidence="1 2">
    <name type="scientific">Salix viminalis</name>
    <name type="common">Common osier</name>
    <name type="synonym">Basket willow</name>
    <dbReference type="NCBI Taxonomy" id="40686"/>
    <lineage>
        <taxon>Eukaryota</taxon>
        <taxon>Viridiplantae</taxon>
        <taxon>Streptophyta</taxon>
        <taxon>Embryophyta</taxon>
        <taxon>Tracheophyta</taxon>
        <taxon>Spermatophyta</taxon>
        <taxon>Magnoliopsida</taxon>
        <taxon>eudicotyledons</taxon>
        <taxon>Gunneridae</taxon>
        <taxon>Pentapetalae</taxon>
        <taxon>rosids</taxon>
        <taxon>fabids</taxon>
        <taxon>Malpighiales</taxon>
        <taxon>Salicaceae</taxon>
        <taxon>Saliceae</taxon>
        <taxon>Salix</taxon>
    </lineage>
</organism>
<name>A0A9Q0QK63_SALVM</name>
<keyword evidence="2" id="KW-1185">Reference proteome</keyword>
<dbReference type="Proteomes" id="UP001151529">
    <property type="component" value="Chromosome 4"/>
</dbReference>
<evidence type="ECO:0000313" key="1">
    <source>
        <dbReference type="EMBL" id="KAJ6708039.1"/>
    </source>
</evidence>
<protein>
    <submittedName>
        <fullName evidence="1">Uncharacterized protein</fullName>
    </submittedName>
</protein>
<dbReference type="EMBL" id="JAPFFL010000008">
    <property type="protein sequence ID" value="KAJ6708039.1"/>
    <property type="molecule type" value="Genomic_DNA"/>
</dbReference>
<comment type="caution">
    <text evidence="1">The sequence shown here is derived from an EMBL/GenBank/DDBJ whole genome shotgun (WGS) entry which is preliminary data.</text>
</comment>
<proteinExistence type="predicted"/>
<evidence type="ECO:0000313" key="2">
    <source>
        <dbReference type="Proteomes" id="UP001151529"/>
    </source>
</evidence>
<reference evidence="1" key="1">
    <citation type="submission" date="2022-11" db="EMBL/GenBank/DDBJ databases">
        <authorList>
            <person name="Hyden B.L."/>
            <person name="Feng K."/>
            <person name="Yates T."/>
            <person name="Jawdy S."/>
            <person name="Smart L.B."/>
            <person name="Muchero W."/>
        </authorList>
    </citation>
    <scope>NUCLEOTIDE SEQUENCE</scope>
    <source>
        <tissue evidence="1">Shoot tip</tissue>
    </source>
</reference>
<gene>
    <name evidence="1" type="ORF">OIU85_028328</name>
</gene>